<reference evidence="9 10" key="1">
    <citation type="submission" date="2020-08" db="EMBL/GenBank/DDBJ databases">
        <title>Genomic Encyclopedia of Type Strains, Phase IV (KMG-IV): sequencing the most valuable type-strain genomes for metagenomic binning, comparative biology and taxonomic classification.</title>
        <authorList>
            <person name="Goeker M."/>
        </authorList>
    </citation>
    <scope>NUCLEOTIDE SEQUENCE [LARGE SCALE GENOMIC DNA]</scope>
    <source>
        <strain evidence="9 10">DSM 29007</strain>
    </source>
</reference>
<dbReference type="InterPro" id="IPR008007">
    <property type="entry name" value="Peptidase_M42"/>
</dbReference>
<protein>
    <submittedName>
        <fullName evidence="9">Endoglucanase</fullName>
        <ecNumber evidence="9">3.2.1.4</ecNumber>
    </submittedName>
</protein>
<accession>A0A841GWR5</accession>
<keyword evidence="5 9" id="KW-0378">Hydrolase</keyword>
<keyword evidence="10" id="KW-1185">Reference proteome</keyword>
<evidence type="ECO:0000256" key="4">
    <source>
        <dbReference type="ARBA" id="ARBA00022723"/>
    </source>
</evidence>
<dbReference type="AlphaFoldDB" id="A0A841GWR5"/>
<proteinExistence type="inferred from homology"/>
<evidence type="ECO:0000313" key="9">
    <source>
        <dbReference type="EMBL" id="MBB6069715.1"/>
    </source>
</evidence>
<feature type="active site" description="Proton acceptor" evidence="7">
    <location>
        <position position="210"/>
    </location>
</feature>
<feature type="binding site" evidence="8">
    <location>
        <position position="65"/>
    </location>
    <ligand>
        <name>Zn(2+)</name>
        <dbReference type="ChEBI" id="CHEBI:29105"/>
        <label>1</label>
    </ligand>
</feature>
<comment type="caution">
    <text evidence="9">The sequence shown here is derived from an EMBL/GenBank/DDBJ whole genome shotgun (WGS) entry which is preliminary data.</text>
</comment>
<evidence type="ECO:0000256" key="6">
    <source>
        <dbReference type="PIRNR" id="PIRNR001123"/>
    </source>
</evidence>
<dbReference type="EC" id="3.2.1.4" evidence="9"/>
<dbReference type="SUPFAM" id="SSF101821">
    <property type="entry name" value="Aminopeptidase/glucanase lid domain"/>
    <property type="match status" value="1"/>
</dbReference>
<dbReference type="PIRSF" id="PIRSF001123">
    <property type="entry name" value="PepA_GA"/>
    <property type="match status" value="1"/>
</dbReference>
<dbReference type="Gene3D" id="2.40.30.40">
    <property type="entry name" value="Peptidase M42, domain 2"/>
    <property type="match status" value="1"/>
</dbReference>
<feature type="binding site" evidence="8">
    <location>
        <position position="322"/>
    </location>
    <ligand>
        <name>Zn(2+)</name>
        <dbReference type="ChEBI" id="CHEBI:29105"/>
        <label>2</label>
    </ligand>
</feature>
<keyword evidence="4 8" id="KW-0479">Metal-binding</keyword>
<evidence type="ECO:0000256" key="2">
    <source>
        <dbReference type="ARBA" id="ARBA00022438"/>
    </source>
</evidence>
<evidence type="ECO:0000256" key="8">
    <source>
        <dbReference type="PIRSR" id="PIRSR001123-2"/>
    </source>
</evidence>
<dbReference type="SUPFAM" id="SSF53187">
    <property type="entry name" value="Zn-dependent exopeptidases"/>
    <property type="match status" value="1"/>
</dbReference>
<dbReference type="GO" id="GO:0004177">
    <property type="term" value="F:aminopeptidase activity"/>
    <property type="evidence" value="ECO:0007669"/>
    <property type="project" value="UniProtKB-UniRule"/>
</dbReference>
<evidence type="ECO:0000256" key="1">
    <source>
        <dbReference type="ARBA" id="ARBA00006272"/>
    </source>
</evidence>
<feature type="binding site" evidence="8">
    <location>
        <position position="211"/>
    </location>
    <ligand>
        <name>Zn(2+)</name>
        <dbReference type="ChEBI" id="CHEBI:29105"/>
        <label>2</label>
    </ligand>
</feature>
<dbReference type="InterPro" id="IPR023367">
    <property type="entry name" value="Peptidase_M42_dom2"/>
</dbReference>
<feature type="binding site" evidence="8">
    <location>
        <position position="178"/>
    </location>
    <ligand>
        <name>Zn(2+)</name>
        <dbReference type="ChEBI" id="CHEBI:29105"/>
        <label>2</label>
    </ligand>
</feature>
<comment type="similarity">
    <text evidence="1 6">Belongs to the peptidase M42 family.</text>
</comment>
<dbReference type="InterPro" id="IPR051464">
    <property type="entry name" value="Peptidase_M42_aminopept"/>
</dbReference>
<dbReference type="PANTHER" id="PTHR32481:SF20">
    <property type="entry name" value="AMINOPEPTIDASE YSDC"/>
    <property type="match status" value="1"/>
</dbReference>
<dbReference type="EMBL" id="JACHIA010000003">
    <property type="protein sequence ID" value="MBB6069715.1"/>
    <property type="molecule type" value="Genomic_DNA"/>
</dbReference>
<evidence type="ECO:0000256" key="7">
    <source>
        <dbReference type="PIRSR" id="PIRSR001123-1"/>
    </source>
</evidence>
<dbReference type="Pfam" id="PF05343">
    <property type="entry name" value="Peptidase_M42"/>
    <property type="match status" value="1"/>
</dbReference>
<feature type="binding site" evidence="8">
    <location>
        <position position="235"/>
    </location>
    <ligand>
        <name>Zn(2+)</name>
        <dbReference type="ChEBI" id="CHEBI:29105"/>
        <label>1</label>
    </ligand>
</feature>
<dbReference type="PANTHER" id="PTHR32481">
    <property type="entry name" value="AMINOPEPTIDASE"/>
    <property type="match status" value="1"/>
</dbReference>
<dbReference type="GO" id="GO:0008810">
    <property type="term" value="F:cellulase activity"/>
    <property type="evidence" value="ECO:0007669"/>
    <property type="project" value="UniProtKB-EC"/>
</dbReference>
<dbReference type="Gene3D" id="3.40.630.10">
    <property type="entry name" value="Zn peptidases"/>
    <property type="match status" value="1"/>
</dbReference>
<keyword evidence="3" id="KW-0645">Protease</keyword>
<keyword evidence="2" id="KW-0031">Aminopeptidase</keyword>
<organism evidence="9 10">
    <name type="scientific">Longimicrobium terrae</name>
    <dbReference type="NCBI Taxonomy" id="1639882"/>
    <lineage>
        <taxon>Bacteria</taxon>
        <taxon>Pseudomonadati</taxon>
        <taxon>Gemmatimonadota</taxon>
        <taxon>Longimicrobiia</taxon>
        <taxon>Longimicrobiales</taxon>
        <taxon>Longimicrobiaceae</taxon>
        <taxon>Longimicrobium</taxon>
    </lineage>
</organism>
<keyword evidence="9" id="KW-0326">Glycosidase</keyword>
<feature type="binding site" evidence="8">
    <location>
        <position position="178"/>
    </location>
    <ligand>
        <name>Zn(2+)</name>
        <dbReference type="ChEBI" id="CHEBI:29105"/>
        <label>1</label>
    </ligand>
</feature>
<dbReference type="RefSeq" id="WP_170036182.1">
    <property type="nucleotide sequence ID" value="NZ_JABDTL010000002.1"/>
</dbReference>
<sequence>MEDSSFEFLKKLLDAPGPSGFETAAARVWRAEAETFAQNVRADVGGNSLASVGPQGGPRIMLAGHVDEIGVMITHIDEEGFLYVDGIGGWDPQVLVGQRIRFLSRGGDIMGVVGKKPIHLIKPEEKEKAVKLSDLWVDIGVADHDGALRRGVRVGDPGIVDTRLVELGSGLIASRAVDNRVGAFVVLEVLRELSRDGCAAEVTAVATAQEEIGYQGGGARTSAFTLDPAVAVVVDLTFATDAPGVDKKQVGEHKLGSGPVLSRGSAIHPLMFERFAETAEKANIPYTIQGSPRFTSTDADAIYLQRGGVPTAVVSVPNRYMHSPNEVVSLDDIDATIKLIAAFCRTIQADDDFVPR</sequence>
<evidence type="ECO:0000256" key="3">
    <source>
        <dbReference type="ARBA" id="ARBA00022670"/>
    </source>
</evidence>
<dbReference type="Proteomes" id="UP000582837">
    <property type="component" value="Unassembled WGS sequence"/>
</dbReference>
<evidence type="ECO:0000256" key="5">
    <source>
        <dbReference type="ARBA" id="ARBA00022801"/>
    </source>
</evidence>
<dbReference type="GO" id="GO:0046872">
    <property type="term" value="F:metal ion binding"/>
    <property type="evidence" value="ECO:0007669"/>
    <property type="project" value="UniProtKB-UniRule"/>
</dbReference>
<dbReference type="GO" id="GO:0006508">
    <property type="term" value="P:proteolysis"/>
    <property type="evidence" value="ECO:0007669"/>
    <property type="project" value="UniProtKB-KW"/>
</dbReference>
<gene>
    <name evidence="9" type="ORF">HNQ61_001332</name>
</gene>
<dbReference type="CDD" id="cd05656">
    <property type="entry name" value="M42_Frv"/>
    <property type="match status" value="1"/>
</dbReference>
<evidence type="ECO:0000313" key="10">
    <source>
        <dbReference type="Proteomes" id="UP000582837"/>
    </source>
</evidence>
<comment type="cofactor">
    <cofactor evidence="8">
        <name>a divalent metal cation</name>
        <dbReference type="ChEBI" id="CHEBI:60240"/>
    </cofactor>
    <text evidence="8">Binds 2 divalent metal cations per subunit.</text>
</comment>
<name>A0A841GWR5_9BACT</name>